<name>A0A1M4YBQ9_9CLOT</name>
<dbReference type="CDD" id="cd05563">
    <property type="entry name" value="PTS_IIB_ascorbate"/>
    <property type="match status" value="1"/>
</dbReference>
<dbReference type="InterPro" id="IPR013011">
    <property type="entry name" value="PTS_EIIB_2"/>
</dbReference>
<reference evidence="3 4" key="1">
    <citation type="submission" date="2016-11" db="EMBL/GenBank/DDBJ databases">
        <authorList>
            <person name="Jaros S."/>
            <person name="Januszkiewicz K."/>
            <person name="Wedrychowicz H."/>
        </authorList>
    </citation>
    <scope>NUCLEOTIDE SEQUENCE [LARGE SCALE GENOMIC DNA]</scope>
    <source>
        <strain evidence="3 4">DSM 2631</strain>
    </source>
</reference>
<keyword evidence="1" id="KW-0808">Transferase</keyword>
<dbReference type="SUPFAM" id="SSF52794">
    <property type="entry name" value="PTS system IIB component-like"/>
    <property type="match status" value="1"/>
</dbReference>
<dbReference type="GO" id="GO:0008982">
    <property type="term" value="F:protein-N(PI)-phosphohistidine-sugar phosphotransferase activity"/>
    <property type="evidence" value="ECO:0007669"/>
    <property type="project" value="InterPro"/>
</dbReference>
<dbReference type="InterPro" id="IPR036095">
    <property type="entry name" value="PTS_EIIB-like_sf"/>
</dbReference>
<dbReference type="OrthoDB" id="6603449at2"/>
<evidence type="ECO:0000313" key="4">
    <source>
        <dbReference type="Proteomes" id="UP000184035"/>
    </source>
</evidence>
<protein>
    <submittedName>
        <fullName evidence="3">PTS system IIB component, L-Asc family</fullName>
    </submittedName>
</protein>
<dbReference type="AlphaFoldDB" id="A0A1M4YBQ9"/>
<dbReference type="InterPro" id="IPR003501">
    <property type="entry name" value="PTS_EIIB_2/3"/>
</dbReference>
<dbReference type="PROSITE" id="PS51099">
    <property type="entry name" value="PTS_EIIB_TYPE_2"/>
    <property type="match status" value="1"/>
</dbReference>
<dbReference type="Proteomes" id="UP000184035">
    <property type="component" value="Unassembled WGS sequence"/>
</dbReference>
<evidence type="ECO:0000259" key="2">
    <source>
        <dbReference type="PROSITE" id="PS51099"/>
    </source>
</evidence>
<evidence type="ECO:0000313" key="3">
    <source>
        <dbReference type="EMBL" id="SHF03261.1"/>
    </source>
</evidence>
<dbReference type="RefSeq" id="WP_072897177.1">
    <property type="nucleotide sequence ID" value="NZ_FQVM01000026.1"/>
</dbReference>
<organism evidence="3 4">
    <name type="scientific">Clostridium fallax</name>
    <dbReference type="NCBI Taxonomy" id="1533"/>
    <lineage>
        <taxon>Bacteria</taxon>
        <taxon>Bacillati</taxon>
        <taxon>Bacillota</taxon>
        <taxon>Clostridia</taxon>
        <taxon>Eubacteriales</taxon>
        <taxon>Clostridiaceae</taxon>
        <taxon>Clostridium</taxon>
    </lineage>
</organism>
<accession>A0A1M4YBQ9</accession>
<keyword evidence="4" id="KW-1185">Reference proteome</keyword>
<dbReference type="GO" id="GO:0009401">
    <property type="term" value="P:phosphoenolpyruvate-dependent sugar phosphotransferase system"/>
    <property type="evidence" value="ECO:0007669"/>
    <property type="project" value="InterPro"/>
</dbReference>
<evidence type="ECO:0000256" key="1">
    <source>
        <dbReference type="ARBA" id="ARBA00022679"/>
    </source>
</evidence>
<dbReference type="Pfam" id="PF02302">
    <property type="entry name" value="PTS_IIB"/>
    <property type="match status" value="1"/>
</dbReference>
<feature type="domain" description="PTS EIIB type-2" evidence="2">
    <location>
        <begin position="1"/>
        <end position="92"/>
    </location>
</feature>
<proteinExistence type="predicted"/>
<dbReference type="EMBL" id="FQVM01000026">
    <property type="protein sequence ID" value="SHF03261.1"/>
    <property type="molecule type" value="Genomic_DNA"/>
</dbReference>
<gene>
    <name evidence="3" type="ORF">SAMN05443638_12614</name>
</gene>
<dbReference type="STRING" id="1533.SAMN05443638_12614"/>
<sequence>MKILVCCGSGLGSSFMIEMKIEKVLSELNLTGIEVSHSDLSSAKGIKADIYVGTRDIAVRLEGLGGEVVSLNNMIDMNELKEKLSATLKKLNYI</sequence>
<dbReference type="Gene3D" id="3.40.50.2300">
    <property type="match status" value="1"/>
</dbReference>